<dbReference type="GO" id="GO:0005634">
    <property type="term" value="C:nucleus"/>
    <property type="evidence" value="ECO:0007669"/>
    <property type="project" value="UniProtKB-SubCell"/>
</dbReference>
<dbReference type="RefSeq" id="XP_013954834.1">
    <property type="nucleotide sequence ID" value="XM_014099359.2"/>
</dbReference>
<dbReference type="OrthoDB" id="5386330at2759"/>
<dbReference type="eggNOG" id="ENOG502SMC4">
    <property type="taxonomic scope" value="Eukaryota"/>
</dbReference>
<gene>
    <name evidence="4" type="ORF">TRIVIDRAFT_11937</name>
</gene>
<dbReference type="VEuPathDB" id="FungiDB:TRIVIDRAFT_11937"/>
<comment type="caution">
    <text evidence="4">The sequence shown here is derived from an EMBL/GenBank/DDBJ whole genome shotgun (WGS) entry which is preliminary data.</text>
</comment>
<feature type="region of interest" description="Disordered" evidence="3">
    <location>
        <begin position="56"/>
        <end position="147"/>
    </location>
</feature>
<dbReference type="GO" id="GO:0000981">
    <property type="term" value="F:DNA-binding transcription factor activity, RNA polymerase II-specific"/>
    <property type="evidence" value="ECO:0007669"/>
    <property type="project" value="InterPro"/>
</dbReference>
<evidence type="ECO:0008006" key="6">
    <source>
        <dbReference type="Google" id="ProtNLM"/>
    </source>
</evidence>
<dbReference type="PANTHER" id="PTHR37534:SF46">
    <property type="entry name" value="ZN(II)2CYS6 TRANSCRIPTION FACTOR (EUROFUNG)"/>
    <property type="match status" value="1"/>
</dbReference>
<feature type="non-terminal residue" evidence="4">
    <location>
        <position position="600"/>
    </location>
</feature>
<comment type="subcellular location">
    <subcellularLocation>
        <location evidence="1">Nucleus</location>
    </subcellularLocation>
</comment>
<dbReference type="GO" id="GO:0008270">
    <property type="term" value="F:zinc ion binding"/>
    <property type="evidence" value="ECO:0007669"/>
    <property type="project" value="InterPro"/>
</dbReference>
<keyword evidence="2" id="KW-0539">Nucleus</keyword>
<dbReference type="HOGENOM" id="CLU_021916_2_1_1"/>
<proteinExistence type="predicted"/>
<dbReference type="InterPro" id="IPR001138">
    <property type="entry name" value="Zn2Cys6_DnaBD"/>
</dbReference>
<dbReference type="OMA" id="DHILWPV"/>
<feature type="region of interest" description="Disordered" evidence="3">
    <location>
        <begin position="159"/>
        <end position="178"/>
    </location>
</feature>
<dbReference type="Pfam" id="PF11951">
    <property type="entry name" value="Fungal_trans_2"/>
    <property type="match status" value="1"/>
</dbReference>
<dbReference type="InParanoid" id="G9MXQ2"/>
<sequence>MTSKRPQCWECQRRDSPCDGRIPICGNCSDAGMVCPGYNNNRPLTWLPTGKVSRLQKVKSRSAAPARRFKQSPAATRASSSTPDRGASVASTPPRPRRRKDSTNNSINGNRSNSTNGTNGASSSSGSDRSSDAGTISEASPGDSTSGLVAIIKKTIIRSDDGHHEDHNRERSLSRKDSELQLVANRTQFGSANSARQIHMAPIPPDLRPEQWDFVDAIQYYNNLLLPKMRARQIVQNPAWGGELSNEALQTLTDANRHCILAIAVGYRIMCVSIIHGLDLEPSTSGPASHLWQEFYRHIGNSIRSLNDEIQHSYPGNVFNIFSSMAHLMSAEVLVSNSLSWRLHADGYLMLIKHCGGLRKLMDSSTTPLLMQSFVIGITVFNTTSPSHSQMVDACNFDVDDVMALYEIGSTPLFYCPAPLFREIFLINRLRLEAAVSDSSAEPSLCHLLERIDLYSVPLMDQSLDETKANALLFISLLFKSSVAVFAALTLPCTSQCSPSRPCAELQKIHRANLFHLLDTTAEFLPLLDHILWPVVVAGTAAATGTVENQMLVEMYLLNGVRDPFTGGCTGAALATMRRFWTSGKTEWDECFDQPHAWMI</sequence>
<keyword evidence="5" id="KW-1185">Reference proteome</keyword>
<organism evidence="4 5">
    <name type="scientific">Hypocrea virens (strain Gv29-8 / FGSC 10586)</name>
    <name type="common">Gliocladium virens</name>
    <name type="synonym">Trichoderma virens</name>
    <dbReference type="NCBI Taxonomy" id="413071"/>
    <lineage>
        <taxon>Eukaryota</taxon>
        <taxon>Fungi</taxon>
        <taxon>Dikarya</taxon>
        <taxon>Ascomycota</taxon>
        <taxon>Pezizomycotina</taxon>
        <taxon>Sordariomycetes</taxon>
        <taxon>Hypocreomycetidae</taxon>
        <taxon>Hypocreales</taxon>
        <taxon>Hypocreaceae</taxon>
        <taxon>Trichoderma</taxon>
    </lineage>
</organism>
<evidence type="ECO:0000313" key="5">
    <source>
        <dbReference type="Proteomes" id="UP000007115"/>
    </source>
</evidence>
<dbReference type="InterPro" id="IPR021858">
    <property type="entry name" value="Fun_TF"/>
</dbReference>
<feature type="compositionally biased region" description="Low complexity" evidence="3">
    <location>
        <begin position="72"/>
        <end position="83"/>
    </location>
</feature>
<accession>G9MXQ2</accession>
<evidence type="ECO:0000313" key="4">
    <source>
        <dbReference type="EMBL" id="EHK20663.1"/>
    </source>
</evidence>
<feature type="compositionally biased region" description="Low complexity" evidence="3">
    <location>
        <begin position="103"/>
        <end position="135"/>
    </location>
</feature>
<dbReference type="InterPro" id="IPR036864">
    <property type="entry name" value="Zn2-C6_fun-type_DNA-bd_sf"/>
</dbReference>
<evidence type="ECO:0000256" key="3">
    <source>
        <dbReference type="SAM" id="MobiDB-lite"/>
    </source>
</evidence>
<dbReference type="GeneID" id="25787126"/>
<dbReference type="CDD" id="cd00067">
    <property type="entry name" value="GAL4"/>
    <property type="match status" value="1"/>
</dbReference>
<reference evidence="4 5" key="1">
    <citation type="journal article" date="2011" name="Genome Biol.">
        <title>Comparative genome sequence analysis underscores mycoparasitism as the ancestral life style of Trichoderma.</title>
        <authorList>
            <person name="Kubicek C.P."/>
            <person name="Herrera-Estrella A."/>
            <person name="Seidl-Seiboth V."/>
            <person name="Martinez D.A."/>
            <person name="Druzhinina I.S."/>
            <person name="Thon M."/>
            <person name="Zeilinger S."/>
            <person name="Casas-Flores S."/>
            <person name="Horwitz B.A."/>
            <person name="Mukherjee P.K."/>
            <person name="Mukherjee M."/>
            <person name="Kredics L."/>
            <person name="Alcaraz L.D."/>
            <person name="Aerts A."/>
            <person name="Antal Z."/>
            <person name="Atanasova L."/>
            <person name="Cervantes-Badillo M.G."/>
            <person name="Challacombe J."/>
            <person name="Chertkov O."/>
            <person name="McCluskey K."/>
            <person name="Coulpier F."/>
            <person name="Deshpande N."/>
            <person name="von Doehren H."/>
            <person name="Ebbole D.J."/>
            <person name="Esquivel-Naranjo E.U."/>
            <person name="Fekete E."/>
            <person name="Flipphi M."/>
            <person name="Glaser F."/>
            <person name="Gomez-Rodriguez E.Y."/>
            <person name="Gruber S."/>
            <person name="Han C."/>
            <person name="Henrissat B."/>
            <person name="Hermosa R."/>
            <person name="Hernandez-Onate M."/>
            <person name="Karaffa L."/>
            <person name="Kosti I."/>
            <person name="Le Crom S."/>
            <person name="Lindquist E."/>
            <person name="Lucas S."/>
            <person name="Luebeck M."/>
            <person name="Luebeck P.S."/>
            <person name="Margeot A."/>
            <person name="Metz B."/>
            <person name="Misra M."/>
            <person name="Nevalainen H."/>
            <person name="Omann M."/>
            <person name="Packer N."/>
            <person name="Perrone G."/>
            <person name="Uresti-Rivera E.E."/>
            <person name="Salamov A."/>
            <person name="Schmoll M."/>
            <person name="Seiboth B."/>
            <person name="Shapiro H."/>
            <person name="Sukno S."/>
            <person name="Tamayo-Ramos J.A."/>
            <person name="Tisch D."/>
            <person name="Wiest A."/>
            <person name="Wilkinson H.H."/>
            <person name="Zhang M."/>
            <person name="Coutinho P.M."/>
            <person name="Kenerley C.M."/>
            <person name="Monte E."/>
            <person name="Baker S.E."/>
            <person name="Grigoriev I.V."/>
        </authorList>
    </citation>
    <scope>NUCLEOTIDE SEQUENCE [LARGE SCALE GENOMIC DNA]</scope>
    <source>
        <strain evidence="5">Gv29-8 / FGSC 10586</strain>
    </source>
</reference>
<dbReference type="EMBL" id="ABDF02000078">
    <property type="protein sequence ID" value="EHK20663.1"/>
    <property type="molecule type" value="Genomic_DNA"/>
</dbReference>
<dbReference type="AlphaFoldDB" id="G9MXQ2"/>
<evidence type="ECO:0000256" key="1">
    <source>
        <dbReference type="ARBA" id="ARBA00004123"/>
    </source>
</evidence>
<protein>
    <recommendedName>
        <fullName evidence="6">Zn(2)-C6 fungal-type domain-containing protein</fullName>
    </recommendedName>
</protein>
<evidence type="ECO:0000256" key="2">
    <source>
        <dbReference type="ARBA" id="ARBA00023242"/>
    </source>
</evidence>
<dbReference type="Proteomes" id="UP000007115">
    <property type="component" value="Unassembled WGS sequence"/>
</dbReference>
<dbReference type="Gene3D" id="4.10.240.10">
    <property type="entry name" value="Zn(2)-C6 fungal-type DNA-binding domain"/>
    <property type="match status" value="1"/>
</dbReference>
<dbReference type="SUPFAM" id="SSF57701">
    <property type="entry name" value="Zn2/Cys6 DNA-binding domain"/>
    <property type="match status" value="1"/>
</dbReference>
<name>G9MXQ2_HYPVG</name>
<dbReference type="PANTHER" id="PTHR37534">
    <property type="entry name" value="TRANSCRIPTIONAL ACTIVATOR PROTEIN UGA3"/>
    <property type="match status" value="1"/>
</dbReference>